<reference evidence="1" key="1">
    <citation type="submission" date="2023-03" db="EMBL/GenBank/DDBJ databases">
        <title>Massive genome expansion in bonnet fungi (Mycena s.s.) driven by repeated elements and novel gene families across ecological guilds.</title>
        <authorList>
            <consortium name="Lawrence Berkeley National Laboratory"/>
            <person name="Harder C.B."/>
            <person name="Miyauchi S."/>
            <person name="Viragh M."/>
            <person name="Kuo A."/>
            <person name="Thoen E."/>
            <person name="Andreopoulos B."/>
            <person name="Lu D."/>
            <person name="Skrede I."/>
            <person name="Drula E."/>
            <person name="Henrissat B."/>
            <person name="Morin E."/>
            <person name="Kohler A."/>
            <person name="Barry K."/>
            <person name="LaButti K."/>
            <person name="Morin E."/>
            <person name="Salamov A."/>
            <person name="Lipzen A."/>
            <person name="Mereny Z."/>
            <person name="Hegedus B."/>
            <person name="Baldrian P."/>
            <person name="Stursova M."/>
            <person name="Weitz H."/>
            <person name="Taylor A."/>
            <person name="Grigoriev I.V."/>
            <person name="Nagy L.G."/>
            <person name="Martin F."/>
            <person name="Kauserud H."/>
        </authorList>
    </citation>
    <scope>NUCLEOTIDE SEQUENCE</scope>
    <source>
        <strain evidence="1">CBHHK188m</strain>
    </source>
</reference>
<evidence type="ECO:0000313" key="2">
    <source>
        <dbReference type="Proteomes" id="UP001215280"/>
    </source>
</evidence>
<evidence type="ECO:0000313" key="1">
    <source>
        <dbReference type="EMBL" id="KAJ7751561.1"/>
    </source>
</evidence>
<keyword evidence="2" id="KW-1185">Reference proteome</keyword>
<proteinExistence type="predicted"/>
<sequence>MPLSESSLENVGKGHRVQDTSGYMLLQKYWDASGLNVLKAAVQIYQEAVGLTPANHPDRAGRLQNLAMLLSNRWKRTFFLPRVKQATLGSLLDAQAKKPSSTHNKVAVDHHRANYFKGVQEEVEKICSIIEEPTVECLIGEEATLAAVENQLQSCSWRANQKLLIVLPRLGYGWLGSAFDGFEAISTEAEPSRLKTGWLERLRLSRGSSRGSELVFQSVSLPFP</sequence>
<organism evidence="1 2">
    <name type="scientific">Mycena maculata</name>
    <dbReference type="NCBI Taxonomy" id="230809"/>
    <lineage>
        <taxon>Eukaryota</taxon>
        <taxon>Fungi</taxon>
        <taxon>Dikarya</taxon>
        <taxon>Basidiomycota</taxon>
        <taxon>Agaricomycotina</taxon>
        <taxon>Agaricomycetes</taxon>
        <taxon>Agaricomycetidae</taxon>
        <taxon>Agaricales</taxon>
        <taxon>Marasmiineae</taxon>
        <taxon>Mycenaceae</taxon>
        <taxon>Mycena</taxon>
    </lineage>
</organism>
<name>A0AAD7N9K5_9AGAR</name>
<dbReference type="Proteomes" id="UP001215280">
    <property type="component" value="Unassembled WGS sequence"/>
</dbReference>
<dbReference type="AlphaFoldDB" id="A0AAD7N9K5"/>
<gene>
    <name evidence="1" type="ORF">DFH07DRAFT_774806</name>
</gene>
<accession>A0AAD7N9K5</accession>
<protein>
    <submittedName>
        <fullName evidence="1">Uncharacterized protein</fullName>
    </submittedName>
</protein>
<comment type="caution">
    <text evidence="1">The sequence shown here is derived from an EMBL/GenBank/DDBJ whole genome shotgun (WGS) entry which is preliminary data.</text>
</comment>
<dbReference type="EMBL" id="JARJLG010000078">
    <property type="protein sequence ID" value="KAJ7751561.1"/>
    <property type="molecule type" value="Genomic_DNA"/>
</dbReference>